<dbReference type="Proteomes" id="UP001500879">
    <property type="component" value="Unassembled WGS sequence"/>
</dbReference>
<dbReference type="CDD" id="cd03784">
    <property type="entry name" value="GT1_Gtf-like"/>
    <property type="match status" value="1"/>
</dbReference>
<reference evidence="3 4" key="1">
    <citation type="journal article" date="2019" name="Int. J. Syst. Evol. Microbiol.">
        <title>The Global Catalogue of Microorganisms (GCM) 10K type strain sequencing project: providing services to taxonomists for standard genome sequencing and annotation.</title>
        <authorList>
            <consortium name="The Broad Institute Genomics Platform"/>
            <consortium name="The Broad Institute Genome Sequencing Center for Infectious Disease"/>
            <person name="Wu L."/>
            <person name="Ma J."/>
        </authorList>
    </citation>
    <scope>NUCLEOTIDE SEQUENCE [LARGE SCALE GENOMIC DNA]</scope>
    <source>
        <strain evidence="3 4">JCM 4788</strain>
    </source>
</reference>
<gene>
    <name evidence="3" type="ORF">GCM10010357_47160</name>
</gene>
<evidence type="ECO:0000259" key="2">
    <source>
        <dbReference type="Pfam" id="PF06722"/>
    </source>
</evidence>
<dbReference type="InterPro" id="IPR010610">
    <property type="entry name" value="EryCIII-like_C"/>
</dbReference>
<dbReference type="PANTHER" id="PTHR48050:SF13">
    <property type="entry name" value="STEROL 3-BETA-GLUCOSYLTRANSFERASE UGT80A2"/>
    <property type="match status" value="1"/>
</dbReference>
<protein>
    <submittedName>
        <fullName evidence="3">Glycosyltransferase</fullName>
    </submittedName>
</protein>
<dbReference type="Pfam" id="PF06722">
    <property type="entry name" value="EryCIII-like_C"/>
    <property type="match status" value="1"/>
</dbReference>
<dbReference type="EMBL" id="BAAABX010000051">
    <property type="protein sequence ID" value="GAA0420403.1"/>
    <property type="molecule type" value="Genomic_DNA"/>
</dbReference>
<evidence type="ECO:0000256" key="1">
    <source>
        <dbReference type="ARBA" id="ARBA00022679"/>
    </source>
</evidence>
<dbReference type="PANTHER" id="PTHR48050">
    <property type="entry name" value="STEROL 3-BETA-GLUCOSYLTRANSFERASE"/>
    <property type="match status" value="1"/>
</dbReference>
<feature type="domain" description="Erythromycin biosynthesis protein CIII-like C-terminal" evidence="2">
    <location>
        <begin position="270"/>
        <end position="383"/>
    </location>
</feature>
<name>A0ABN0YYP2_9ACTN</name>
<proteinExistence type="predicted"/>
<comment type="caution">
    <text evidence="3">The sequence shown here is derived from an EMBL/GenBank/DDBJ whole genome shotgun (WGS) entry which is preliminary data.</text>
</comment>
<dbReference type="InterPro" id="IPR050426">
    <property type="entry name" value="Glycosyltransferase_28"/>
</dbReference>
<dbReference type="Gene3D" id="3.40.50.2000">
    <property type="entry name" value="Glycogen Phosphorylase B"/>
    <property type="match status" value="2"/>
</dbReference>
<evidence type="ECO:0000313" key="3">
    <source>
        <dbReference type="EMBL" id="GAA0420403.1"/>
    </source>
</evidence>
<evidence type="ECO:0000313" key="4">
    <source>
        <dbReference type="Proteomes" id="UP001500879"/>
    </source>
</evidence>
<organism evidence="3 4">
    <name type="scientific">Streptomyces luteireticuli</name>
    <dbReference type="NCBI Taxonomy" id="173858"/>
    <lineage>
        <taxon>Bacteria</taxon>
        <taxon>Bacillati</taxon>
        <taxon>Actinomycetota</taxon>
        <taxon>Actinomycetes</taxon>
        <taxon>Kitasatosporales</taxon>
        <taxon>Streptomycetaceae</taxon>
        <taxon>Streptomyces</taxon>
    </lineage>
</organism>
<dbReference type="SUPFAM" id="SSF53756">
    <property type="entry name" value="UDP-Glycosyltransferase/glycogen phosphorylase"/>
    <property type="match status" value="1"/>
</dbReference>
<sequence>MSRFLFVVPPLVGHINPTVGVAAELSRRGHEVAWAGLPDIVAPLVGDGATVFRCSSPDLADPALLRPPSLRGPAALEFLWERFLGPLAEHMAPGVRAAVRQFRPDVLVADQQAVAGGLTAERLGVVWATSATTSAGLAPLSGLPGVDSWIAGRIEELRHRIGNPRGTADPRLSGRLVLAFSTEALAGPAASAAGPVRYVGPSLASRPAADDFPWHRLDPRTPTVLITLGTANAEAGSRFLAACAEAVRGRPDRAQAVVVDPAGTVPEFADRVLVRPHVPQLALLERCDAVICHGGHNTVCEALWYGLPLVVAPIRDDQPVIAAQVTDAGAGVRVRFNRATAGALGAALDTVLHKPSYREAAGRVRESFRAAGGAAAAATHLEALLVPRPRA</sequence>
<dbReference type="InterPro" id="IPR002213">
    <property type="entry name" value="UDP_glucos_trans"/>
</dbReference>
<keyword evidence="1" id="KW-0808">Transferase</keyword>
<keyword evidence="4" id="KW-1185">Reference proteome</keyword>
<accession>A0ABN0YYP2</accession>
<dbReference type="RefSeq" id="WP_344027635.1">
    <property type="nucleotide sequence ID" value="NZ_BAAABX010000051.1"/>
</dbReference>